<evidence type="ECO:0000313" key="2">
    <source>
        <dbReference type="EMBL" id="SFP51579.1"/>
    </source>
</evidence>
<dbReference type="STRING" id="306540.SAMN05421839_12560"/>
<sequence length="80" mass="8888">MGTELAPKGKSCRIVTTKVLEDDIAIACLDHDKGFIYFNLSDIDNQSQNIKSYVTSLIDQIKAGDFETPLVDMNDEEVCC</sequence>
<dbReference type="EMBL" id="BJWI01000021">
    <property type="protein sequence ID" value="GEM01977.1"/>
    <property type="molecule type" value="Genomic_DNA"/>
</dbReference>
<evidence type="ECO:0000313" key="3">
    <source>
        <dbReference type="Proteomes" id="UP000242243"/>
    </source>
</evidence>
<dbReference type="RefSeq" id="WP_089832646.1">
    <property type="nucleotide sequence ID" value="NZ_BJWI01000021.1"/>
</dbReference>
<accession>A0A1I5QZA1</accession>
<dbReference type="AlphaFoldDB" id="A0A1I5QZA1"/>
<evidence type="ECO:0000313" key="1">
    <source>
        <dbReference type="EMBL" id="GEM01977.1"/>
    </source>
</evidence>
<gene>
    <name evidence="1" type="ORF">HHA03_15090</name>
    <name evidence="2" type="ORF">SAMN05421839_12560</name>
</gene>
<reference evidence="2 3" key="1">
    <citation type="submission" date="2016-10" db="EMBL/GenBank/DDBJ databases">
        <authorList>
            <person name="de Groot N.N."/>
        </authorList>
    </citation>
    <scope>NUCLEOTIDE SEQUENCE [LARGE SCALE GENOMIC DNA]</scope>
    <source>
        <strain evidence="2 3">DSM 17073</strain>
    </source>
</reference>
<dbReference type="Proteomes" id="UP000321547">
    <property type="component" value="Unassembled WGS sequence"/>
</dbReference>
<dbReference type="OrthoDB" id="2971891at2"/>
<protein>
    <submittedName>
        <fullName evidence="2">Uncharacterized protein</fullName>
    </submittedName>
</protein>
<organism evidence="2 3">
    <name type="scientific">Halolactibacillus halophilus</name>
    <dbReference type="NCBI Taxonomy" id="306540"/>
    <lineage>
        <taxon>Bacteria</taxon>
        <taxon>Bacillati</taxon>
        <taxon>Bacillota</taxon>
        <taxon>Bacilli</taxon>
        <taxon>Bacillales</taxon>
        <taxon>Bacillaceae</taxon>
        <taxon>Halolactibacillus</taxon>
    </lineage>
</organism>
<name>A0A1I5QZA1_9BACI</name>
<dbReference type="Proteomes" id="UP000242243">
    <property type="component" value="Unassembled WGS sequence"/>
</dbReference>
<reference evidence="1 4" key="2">
    <citation type="submission" date="2019-07" db="EMBL/GenBank/DDBJ databases">
        <title>Whole genome shotgun sequence of Halolactibacillus halophilus NBRC 100868.</title>
        <authorList>
            <person name="Hosoyama A."/>
            <person name="Uohara A."/>
            <person name="Ohji S."/>
            <person name="Ichikawa N."/>
        </authorList>
    </citation>
    <scope>NUCLEOTIDE SEQUENCE [LARGE SCALE GENOMIC DNA]</scope>
    <source>
        <strain evidence="1 4">NBRC 100868</strain>
    </source>
</reference>
<keyword evidence="4" id="KW-1185">Reference proteome</keyword>
<proteinExistence type="predicted"/>
<dbReference type="EMBL" id="FOXC01000025">
    <property type="protein sequence ID" value="SFP51579.1"/>
    <property type="molecule type" value="Genomic_DNA"/>
</dbReference>
<evidence type="ECO:0000313" key="4">
    <source>
        <dbReference type="Proteomes" id="UP000321547"/>
    </source>
</evidence>